<dbReference type="Proteomes" id="UP000582016">
    <property type="component" value="Unassembled WGS sequence"/>
</dbReference>
<evidence type="ECO:0000313" key="1">
    <source>
        <dbReference type="EMBL" id="KAF5534726.1"/>
    </source>
</evidence>
<keyword evidence="1" id="KW-0326">Glycosidase</keyword>
<keyword evidence="1" id="KW-0119">Carbohydrate metabolism</keyword>
<proteinExistence type="predicted"/>
<name>A0A8H5MLQ5_9HYPO</name>
<keyword evidence="2" id="KW-1185">Reference proteome</keyword>
<reference evidence="1 2" key="1">
    <citation type="submission" date="2020-05" db="EMBL/GenBank/DDBJ databases">
        <title>Identification and distribution of gene clusters putatively required for synthesis of sphingolipid metabolism inhibitors in phylogenetically diverse species of the filamentous fungus Fusarium.</title>
        <authorList>
            <person name="Kim H.-S."/>
            <person name="Busman M."/>
            <person name="Brown D.W."/>
            <person name="Divon H."/>
            <person name="Uhlig S."/>
            <person name="Proctor R.H."/>
        </authorList>
    </citation>
    <scope>NUCLEOTIDE SEQUENCE [LARGE SCALE GENOMIC DNA]</scope>
    <source>
        <strain evidence="1 2">NRRL 13617</strain>
    </source>
</reference>
<dbReference type="GO" id="GO:0045493">
    <property type="term" value="P:xylan catabolic process"/>
    <property type="evidence" value="ECO:0007669"/>
    <property type="project" value="UniProtKB-KW"/>
</dbReference>
<dbReference type="PANTHER" id="PTHR36453">
    <property type="entry name" value="SECRETED PROTEIN-RELATED"/>
    <property type="match status" value="1"/>
</dbReference>
<dbReference type="Gene3D" id="2.160.20.10">
    <property type="entry name" value="Single-stranded right-handed beta-helix, Pectin lyase-like"/>
    <property type="match status" value="1"/>
</dbReference>
<dbReference type="PANTHER" id="PTHR36453:SF2">
    <property type="entry name" value="APPLE DOMAIN-CONTAINING PROTEIN"/>
    <property type="match status" value="1"/>
</dbReference>
<accession>A0A8H5MLQ5</accession>
<keyword evidence="1" id="KW-0858">Xylan degradation</keyword>
<keyword evidence="1" id="KW-0378">Hydrolase</keyword>
<comment type="caution">
    <text evidence="1">The sequence shown here is derived from an EMBL/GenBank/DDBJ whole genome shotgun (WGS) entry which is preliminary data.</text>
</comment>
<organism evidence="1 2">
    <name type="scientific">Fusarium phyllophilum</name>
    <dbReference type="NCBI Taxonomy" id="47803"/>
    <lineage>
        <taxon>Eukaryota</taxon>
        <taxon>Fungi</taxon>
        <taxon>Dikarya</taxon>
        <taxon>Ascomycota</taxon>
        <taxon>Pezizomycotina</taxon>
        <taxon>Sordariomycetes</taxon>
        <taxon>Hypocreomycetidae</taxon>
        <taxon>Hypocreales</taxon>
        <taxon>Nectriaceae</taxon>
        <taxon>Fusarium</taxon>
        <taxon>Fusarium fujikuroi species complex</taxon>
    </lineage>
</organism>
<evidence type="ECO:0000313" key="2">
    <source>
        <dbReference type="Proteomes" id="UP000582016"/>
    </source>
</evidence>
<dbReference type="InterPro" id="IPR012334">
    <property type="entry name" value="Pectin_lyas_fold"/>
</dbReference>
<protein>
    <submittedName>
        <fullName evidence="1">Xylanase A</fullName>
    </submittedName>
</protein>
<dbReference type="OrthoDB" id="10025010at2759"/>
<gene>
    <name evidence="1" type="ORF">FPHYL_13358</name>
</gene>
<dbReference type="EMBL" id="JAAOAQ010000774">
    <property type="protein sequence ID" value="KAF5534726.1"/>
    <property type="molecule type" value="Genomic_DNA"/>
</dbReference>
<dbReference type="GO" id="GO:0016798">
    <property type="term" value="F:hydrolase activity, acting on glycosyl bonds"/>
    <property type="evidence" value="ECO:0007669"/>
    <property type="project" value="UniProtKB-KW"/>
</dbReference>
<dbReference type="AlphaFoldDB" id="A0A8H5MLQ5"/>
<keyword evidence="1" id="KW-0624">Polysaccharide degradation</keyword>
<sequence length="252" mass="27305">MSYETIQQPFADKCFYVEPEEYFLDSNAGNIYYKPEPGMKPSDHYSVLCRLEQLLRVAGTYSSPVRAITFQGFNFMHTTWNIPSLDLGHADQQTGGFIGLNKTYPRFEGSRPFWYQVPGSVQVSAATDIKFTNGSMVAVMGGFGIGNDANAHASGVGLGTSKIEISGMYFSQTGANSITVGGIQANAHHPSDPRMVNRDIAITENIIKDTAQTITSAAGILVTYTTGTVVSSNDLSSLLYSGIAWGLWLGQQ</sequence>